<dbReference type="OrthoDB" id="32512at10239"/>
<feature type="transmembrane region" description="Helical" evidence="1">
    <location>
        <begin position="56"/>
        <end position="76"/>
    </location>
</feature>
<dbReference type="Proteomes" id="UP000000461">
    <property type="component" value="Segment"/>
</dbReference>
<feature type="transmembrane region" description="Helical" evidence="1">
    <location>
        <begin position="29"/>
        <end position="49"/>
    </location>
</feature>
<evidence type="ECO:0000256" key="1">
    <source>
        <dbReference type="SAM" id="Phobius"/>
    </source>
</evidence>
<accession>K4JR63</accession>
<dbReference type="KEGG" id="vg:13996079"/>
<protein>
    <submittedName>
        <fullName evidence="2">Uncharacterized protein</fullName>
    </submittedName>
</protein>
<keyword evidence="1" id="KW-0472">Membrane</keyword>
<gene>
    <name evidence="2" type="ORF">CcrRogue_gp298</name>
</gene>
<evidence type="ECO:0000313" key="2">
    <source>
        <dbReference type="EMBL" id="AFU86780.1"/>
    </source>
</evidence>
<keyword evidence="3" id="KW-1185">Reference proteome</keyword>
<keyword evidence="1" id="KW-1133">Transmembrane helix</keyword>
<feature type="transmembrane region" description="Helical" evidence="1">
    <location>
        <begin position="82"/>
        <end position="101"/>
    </location>
</feature>
<keyword evidence="1" id="KW-0812">Transmembrane</keyword>
<sequence length="174" mass="18881">MGLTGCSFALLTAGSVAFAVDRGGRALKASGLLLLATWAFSVTVGKVLVAAYKPYIYAWVDGMFAGAMGVMISARYQRWRAGLFALAILQMGLHLAMLGYWDFTLAARRLHVLSLNITYALELFVLTIGAVVYRPGADDDMPVIMEVQHHLVGQDDGTLLDWLECVDKAGRPVL</sequence>
<evidence type="ECO:0000313" key="3">
    <source>
        <dbReference type="Proteomes" id="UP000000461"/>
    </source>
</evidence>
<organism evidence="2 3">
    <name type="scientific">Caulobacter phage CcrRogue</name>
    <dbReference type="NCBI Taxonomy" id="2927986"/>
    <lineage>
        <taxon>Viruses</taxon>
        <taxon>Duplodnaviria</taxon>
        <taxon>Heunggongvirae</taxon>
        <taxon>Uroviricota</taxon>
        <taxon>Caudoviricetes</taxon>
        <taxon>Jeanschmidtviridae</taxon>
        <taxon>Poindextervirus</taxon>
        <taxon>Poindextervirus rogue</taxon>
    </lineage>
</organism>
<name>K4JR63_9CAUD</name>
<feature type="transmembrane region" description="Helical" evidence="1">
    <location>
        <begin position="113"/>
        <end position="133"/>
    </location>
</feature>
<reference evidence="2 3" key="1">
    <citation type="journal article" date="2012" name="BMC Genomics">
        <title>The Caulobacter crescentus phage phiCbK: genomics of a canonical phage.</title>
        <authorList>
            <person name="Gill J.J."/>
            <person name="Berry J.D."/>
            <person name="Russell W.K."/>
            <person name="Lessor L."/>
            <person name="Escobar Garcia D.A."/>
            <person name="Hernandez D."/>
            <person name="Kane A."/>
            <person name="Keene J."/>
            <person name="Maddox M."/>
            <person name="Martin R."/>
            <person name="Mohan S."/>
            <person name="Thorn A.M."/>
            <person name="Russell D.H."/>
            <person name="Young R."/>
        </authorList>
    </citation>
    <scope>NUCLEOTIDE SEQUENCE [LARGE SCALE GENOMIC DNA]</scope>
</reference>
<dbReference type="EMBL" id="JX100814">
    <property type="protein sequence ID" value="AFU86780.1"/>
    <property type="molecule type" value="Genomic_DNA"/>
</dbReference>
<proteinExistence type="predicted"/>